<proteinExistence type="predicted"/>
<dbReference type="GO" id="GO:0016020">
    <property type="term" value="C:membrane"/>
    <property type="evidence" value="ECO:0007669"/>
    <property type="project" value="UniProtKB-SubCell"/>
</dbReference>
<evidence type="ECO:0000256" key="4">
    <source>
        <dbReference type="ARBA" id="ARBA00023136"/>
    </source>
</evidence>
<keyword evidence="4" id="KW-0472">Membrane</keyword>
<dbReference type="Gene3D" id="1.20.1250.20">
    <property type="entry name" value="MFS general substrate transporter like domains"/>
    <property type="match status" value="1"/>
</dbReference>
<name>A0AAV7HQ38_DENCH</name>
<protein>
    <submittedName>
        <fullName evidence="5">Uncharacterized protein</fullName>
    </submittedName>
</protein>
<evidence type="ECO:0000256" key="2">
    <source>
        <dbReference type="ARBA" id="ARBA00022692"/>
    </source>
</evidence>
<comment type="subcellular location">
    <subcellularLocation>
        <location evidence="1">Membrane</location>
        <topology evidence="1">Multi-pass membrane protein</topology>
    </subcellularLocation>
</comment>
<accession>A0AAV7HQ38</accession>
<comment type="caution">
    <text evidence="5">The sequence shown here is derived from an EMBL/GenBank/DDBJ whole genome shotgun (WGS) entry which is preliminary data.</text>
</comment>
<dbReference type="AlphaFoldDB" id="A0AAV7HQ38"/>
<keyword evidence="3" id="KW-1133">Transmembrane helix</keyword>
<reference evidence="5 6" key="1">
    <citation type="journal article" date="2021" name="Hortic Res">
        <title>Chromosome-scale assembly of the Dendrobium chrysotoxum genome enhances the understanding of orchid evolution.</title>
        <authorList>
            <person name="Zhang Y."/>
            <person name="Zhang G.Q."/>
            <person name="Zhang D."/>
            <person name="Liu X.D."/>
            <person name="Xu X.Y."/>
            <person name="Sun W.H."/>
            <person name="Yu X."/>
            <person name="Zhu X."/>
            <person name="Wang Z.W."/>
            <person name="Zhao X."/>
            <person name="Zhong W.Y."/>
            <person name="Chen H."/>
            <person name="Yin W.L."/>
            <person name="Huang T."/>
            <person name="Niu S.C."/>
            <person name="Liu Z.J."/>
        </authorList>
    </citation>
    <scope>NUCLEOTIDE SEQUENCE [LARGE SCALE GENOMIC DNA]</scope>
    <source>
        <strain evidence="5">Lindl</strain>
    </source>
</reference>
<dbReference type="GO" id="GO:0022857">
    <property type="term" value="F:transmembrane transporter activity"/>
    <property type="evidence" value="ECO:0007669"/>
    <property type="project" value="InterPro"/>
</dbReference>
<gene>
    <name evidence="5" type="ORF">IEQ34_000615</name>
</gene>
<evidence type="ECO:0000256" key="1">
    <source>
        <dbReference type="ARBA" id="ARBA00004141"/>
    </source>
</evidence>
<organism evidence="5 6">
    <name type="scientific">Dendrobium chrysotoxum</name>
    <name type="common">Orchid</name>
    <dbReference type="NCBI Taxonomy" id="161865"/>
    <lineage>
        <taxon>Eukaryota</taxon>
        <taxon>Viridiplantae</taxon>
        <taxon>Streptophyta</taxon>
        <taxon>Embryophyta</taxon>
        <taxon>Tracheophyta</taxon>
        <taxon>Spermatophyta</taxon>
        <taxon>Magnoliopsida</taxon>
        <taxon>Liliopsida</taxon>
        <taxon>Asparagales</taxon>
        <taxon>Orchidaceae</taxon>
        <taxon>Epidendroideae</taxon>
        <taxon>Malaxideae</taxon>
        <taxon>Dendrobiinae</taxon>
        <taxon>Dendrobium</taxon>
    </lineage>
</organism>
<evidence type="ECO:0000313" key="6">
    <source>
        <dbReference type="Proteomes" id="UP000775213"/>
    </source>
</evidence>
<dbReference type="Pfam" id="PF00854">
    <property type="entry name" value="PTR2"/>
    <property type="match status" value="1"/>
</dbReference>
<keyword evidence="6" id="KW-1185">Reference proteome</keyword>
<evidence type="ECO:0000256" key="3">
    <source>
        <dbReference type="ARBA" id="ARBA00022989"/>
    </source>
</evidence>
<dbReference type="InterPro" id="IPR036259">
    <property type="entry name" value="MFS_trans_sf"/>
</dbReference>
<sequence length="220" mass="24935">MNDSKVCCIGRVLILLHFVAVGYVRNAAPEDELKDHVGLNAHLRIPAVRPPPCPPQFPSCHQASSWQQAIFYLSLLVTAIGSGWIRPCVVAFGADQLEQDRPNQRGCSESRFPPCDLPLASSSWRNLFFFQGEVFDFNKDRILKMKWSCSPLIPLNQRNPASVSPFNHHNADRVHPYCRRRHASYFIPFSTNESKASFPLTHSCLQHPDVSKLTIFDHLN</sequence>
<keyword evidence="2" id="KW-0812">Transmembrane</keyword>
<dbReference type="Proteomes" id="UP000775213">
    <property type="component" value="Unassembled WGS sequence"/>
</dbReference>
<dbReference type="InterPro" id="IPR000109">
    <property type="entry name" value="POT_fam"/>
</dbReference>
<evidence type="ECO:0000313" key="5">
    <source>
        <dbReference type="EMBL" id="KAH0470892.1"/>
    </source>
</evidence>
<dbReference type="EMBL" id="JAGFBR010000001">
    <property type="protein sequence ID" value="KAH0470892.1"/>
    <property type="molecule type" value="Genomic_DNA"/>
</dbReference>